<gene>
    <name evidence="2" type="ORF">GSH16_12280</name>
</gene>
<dbReference type="Proteomes" id="UP000436016">
    <property type="component" value="Unassembled WGS sequence"/>
</dbReference>
<proteinExistence type="predicted"/>
<protein>
    <submittedName>
        <fullName evidence="2">TIM barrel protein</fullName>
    </submittedName>
</protein>
<evidence type="ECO:0000313" key="3">
    <source>
        <dbReference type="Proteomes" id="UP000436016"/>
    </source>
</evidence>
<keyword evidence="3" id="KW-1185">Reference proteome</keyword>
<dbReference type="InterPro" id="IPR050312">
    <property type="entry name" value="IolE/XylAMocC-like"/>
</dbReference>
<feature type="domain" description="Xylose isomerase-like TIM barrel" evidence="1">
    <location>
        <begin position="26"/>
        <end position="260"/>
    </location>
</feature>
<reference evidence="2 3" key="1">
    <citation type="submission" date="2019-12" db="EMBL/GenBank/DDBJ databases">
        <title>Strain KN286 was isolated from seawater, which was collected from Caroline Seamount in the tropical western Pacific.</title>
        <authorList>
            <person name="Wang Q."/>
        </authorList>
    </citation>
    <scope>NUCLEOTIDE SEQUENCE [LARGE SCALE GENOMIC DNA]</scope>
    <source>
        <strain evidence="2 3">KN286</strain>
    </source>
</reference>
<dbReference type="AlphaFoldDB" id="A0A6B0TY60"/>
<dbReference type="Gene3D" id="3.20.20.150">
    <property type="entry name" value="Divalent-metal-dependent TIM barrel enzymes"/>
    <property type="match status" value="1"/>
</dbReference>
<organism evidence="2 3">
    <name type="scientific">Oceanomicrobium pacificus</name>
    <dbReference type="NCBI Taxonomy" id="2692916"/>
    <lineage>
        <taxon>Bacteria</taxon>
        <taxon>Pseudomonadati</taxon>
        <taxon>Pseudomonadota</taxon>
        <taxon>Alphaproteobacteria</taxon>
        <taxon>Rhodobacterales</taxon>
        <taxon>Paracoccaceae</taxon>
        <taxon>Oceanomicrobium</taxon>
    </lineage>
</organism>
<dbReference type="SUPFAM" id="SSF51658">
    <property type="entry name" value="Xylose isomerase-like"/>
    <property type="match status" value="1"/>
</dbReference>
<sequence>MAEALQVSLCNELLADEGLSVDAQCEVAAALGYMGLELALGSLVPRPHEMTDAEADALRARIEGHGLQVTGLHWLLAPYPDLSITDPDRQAETGAVLDRLITLCARLGGTVLVHGSPAQRRAVDGEDPARTRDRLAAFFAPRAERAASDGVTYCIEPLSPAETDVITTVAEGADLVDAVGSPAFRTMIDTSAAGQGEDWPVADLIRQWVPDGRVAHIQANDTNRGAPGTGQDPFPAIMAALRASGWSAPVAVEPFRTTVSASVTAAIGAATLRTAWEAAA</sequence>
<accession>A0A6B0TY60</accession>
<comment type="caution">
    <text evidence="2">The sequence shown here is derived from an EMBL/GenBank/DDBJ whole genome shotgun (WGS) entry which is preliminary data.</text>
</comment>
<dbReference type="PANTHER" id="PTHR12110:SF21">
    <property type="entry name" value="XYLOSE ISOMERASE-LIKE TIM BARREL DOMAIN-CONTAINING PROTEIN"/>
    <property type="match status" value="1"/>
</dbReference>
<dbReference type="Pfam" id="PF01261">
    <property type="entry name" value="AP_endonuc_2"/>
    <property type="match status" value="1"/>
</dbReference>
<name>A0A6B0TY60_9RHOB</name>
<dbReference type="InterPro" id="IPR036237">
    <property type="entry name" value="Xyl_isomerase-like_sf"/>
</dbReference>
<evidence type="ECO:0000259" key="1">
    <source>
        <dbReference type="Pfam" id="PF01261"/>
    </source>
</evidence>
<dbReference type="PANTHER" id="PTHR12110">
    <property type="entry name" value="HYDROXYPYRUVATE ISOMERASE"/>
    <property type="match status" value="1"/>
</dbReference>
<dbReference type="RefSeq" id="WP_160855512.1">
    <property type="nucleotide sequence ID" value="NZ_WUWG01000005.1"/>
</dbReference>
<dbReference type="InterPro" id="IPR013022">
    <property type="entry name" value="Xyl_isomerase-like_TIM-brl"/>
</dbReference>
<dbReference type="EMBL" id="WUWG01000005">
    <property type="protein sequence ID" value="MXU66222.1"/>
    <property type="molecule type" value="Genomic_DNA"/>
</dbReference>
<evidence type="ECO:0000313" key="2">
    <source>
        <dbReference type="EMBL" id="MXU66222.1"/>
    </source>
</evidence>